<dbReference type="NCBIfam" id="TIGR01740">
    <property type="entry name" value="pyrF"/>
    <property type="match status" value="1"/>
</dbReference>
<keyword evidence="4 9" id="KW-0210">Decarboxylase</keyword>
<comment type="catalytic activity">
    <reaction evidence="7 9 12">
        <text>orotidine 5'-phosphate + H(+) = UMP + CO2</text>
        <dbReference type="Rhea" id="RHEA:11596"/>
        <dbReference type="ChEBI" id="CHEBI:15378"/>
        <dbReference type="ChEBI" id="CHEBI:16526"/>
        <dbReference type="ChEBI" id="CHEBI:57538"/>
        <dbReference type="ChEBI" id="CHEBI:57865"/>
        <dbReference type="EC" id="4.1.1.23"/>
    </reaction>
</comment>
<evidence type="ECO:0000256" key="2">
    <source>
        <dbReference type="ARBA" id="ARBA00004861"/>
    </source>
</evidence>
<dbReference type="CDD" id="cd04725">
    <property type="entry name" value="OMP_decarboxylase_like"/>
    <property type="match status" value="1"/>
</dbReference>
<dbReference type="GO" id="GO:0044205">
    <property type="term" value="P:'de novo' UMP biosynthetic process"/>
    <property type="evidence" value="ECO:0007669"/>
    <property type="project" value="UniProtKB-UniRule"/>
</dbReference>
<comment type="function">
    <text evidence="1 9">Catalyzes the decarboxylation of orotidine 5'-monophosphate (OMP) to uridine 5'-monophosphate (UMP).</text>
</comment>
<evidence type="ECO:0000259" key="13">
    <source>
        <dbReference type="SMART" id="SM00934"/>
    </source>
</evidence>
<feature type="domain" description="Orotidine 5'-phosphate decarboxylase" evidence="13">
    <location>
        <begin position="6"/>
        <end position="227"/>
    </location>
</feature>
<feature type="binding site" evidence="9 11">
    <location>
        <position position="122"/>
    </location>
    <ligand>
        <name>substrate</name>
    </ligand>
</feature>
<feature type="active site" description="For OMPdecase activity" evidence="10">
    <location>
        <position position="63"/>
    </location>
</feature>
<keyword evidence="6 9" id="KW-0456">Lyase</keyword>
<evidence type="ECO:0000256" key="8">
    <source>
        <dbReference type="ARBA" id="ARBA00061012"/>
    </source>
</evidence>
<feature type="binding site" evidence="9 11">
    <location>
        <position position="191"/>
    </location>
    <ligand>
        <name>substrate</name>
    </ligand>
</feature>
<feature type="binding site" evidence="9 11">
    <location>
        <position position="34"/>
    </location>
    <ligand>
        <name>substrate</name>
    </ligand>
</feature>
<evidence type="ECO:0000256" key="3">
    <source>
        <dbReference type="ARBA" id="ARBA00011738"/>
    </source>
</evidence>
<evidence type="ECO:0000313" key="14">
    <source>
        <dbReference type="EMBL" id="CDQ22273.1"/>
    </source>
</evidence>
<dbReference type="SUPFAM" id="SSF51366">
    <property type="entry name" value="Ribulose-phoshate binding barrel"/>
    <property type="match status" value="1"/>
</dbReference>
<evidence type="ECO:0000256" key="12">
    <source>
        <dbReference type="RuleBase" id="RU000512"/>
    </source>
</evidence>
<proteinExistence type="inferred from homology"/>
<evidence type="ECO:0000256" key="10">
    <source>
        <dbReference type="PIRSR" id="PIRSR614732-1"/>
    </source>
</evidence>
<evidence type="ECO:0000313" key="15">
    <source>
        <dbReference type="Proteomes" id="UP000028868"/>
    </source>
</evidence>
<evidence type="ECO:0000256" key="6">
    <source>
        <dbReference type="ARBA" id="ARBA00023239"/>
    </source>
</evidence>
<comment type="pathway">
    <text evidence="2 9 12">Pyrimidine metabolism; UMP biosynthesis via de novo pathway; UMP from orotate: step 2/2.</text>
</comment>
<evidence type="ECO:0000256" key="5">
    <source>
        <dbReference type="ARBA" id="ARBA00022975"/>
    </source>
</evidence>
<evidence type="ECO:0000256" key="4">
    <source>
        <dbReference type="ARBA" id="ARBA00022793"/>
    </source>
</evidence>
<dbReference type="GO" id="GO:0005829">
    <property type="term" value="C:cytosol"/>
    <property type="evidence" value="ECO:0007669"/>
    <property type="project" value="TreeGrafter"/>
</dbReference>
<keyword evidence="5 9" id="KW-0665">Pyrimidine biosynthesis</keyword>
<feature type="binding site" evidence="9 11">
    <location>
        <position position="12"/>
    </location>
    <ligand>
        <name>substrate</name>
    </ligand>
</feature>
<dbReference type="UniPathway" id="UPA00070">
    <property type="reaction ID" value="UER00120"/>
</dbReference>
<dbReference type="AlphaFoldDB" id="A0A024P2I3"/>
<dbReference type="RefSeq" id="WP_035505468.1">
    <property type="nucleotide sequence ID" value="NZ_CCDH010000002.1"/>
</dbReference>
<dbReference type="PANTHER" id="PTHR32119">
    <property type="entry name" value="OROTIDINE 5'-PHOSPHATE DECARBOXYLASE"/>
    <property type="match status" value="1"/>
</dbReference>
<sequence>MKKLDPIYFALDFESGKEALSFLNEHSLEGIPVKVGMELYYKEGASIIHALKKNGHSIFLDLKLHDIPETVSRSMRSLAGLDIEVINVHAQGGAEMMQAAKRGLEEGAAGEVPLLLAVTVLTSSDQKMLNEEMLVNHSLSDVVKHYGQLAEKCGVDGVVCSVSEAAIIKKETNLAALTPGIRLSGGEKHDQKRVATPAVAEEKGSDSIVVGRAIRDARQPEKTYQQIKEAFQHAKSVHHS</sequence>
<comment type="subunit">
    <text evidence="3 9">Homodimer.</text>
</comment>
<protein>
    <recommendedName>
        <fullName evidence="9">Orotidine 5'-phosphate decarboxylase</fullName>
        <ecNumber evidence="9">4.1.1.23</ecNumber>
    </recommendedName>
    <alternativeName>
        <fullName evidence="9">OMP decarboxylase</fullName>
        <shortName evidence="9">OMPDCase</shortName>
        <shortName evidence="9">OMPdecase</shortName>
    </alternativeName>
</protein>
<feature type="binding site" evidence="9 11">
    <location>
        <position position="212"/>
    </location>
    <ligand>
        <name>substrate</name>
    </ligand>
</feature>
<dbReference type="PANTHER" id="PTHR32119:SF2">
    <property type="entry name" value="OROTIDINE 5'-PHOSPHATE DECARBOXYLASE"/>
    <property type="match status" value="1"/>
</dbReference>
<dbReference type="GO" id="GO:0004590">
    <property type="term" value="F:orotidine-5'-phosphate decarboxylase activity"/>
    <property type="evidence" value="ECO:0007669"/>
    <property type="project" value="UniProtKB-UniRule"/>
</dbReference>
<dbReference type="InterPro" id="IPR001754">
    <property type="entry name" value="OMPdeCOase_dom"/>
</dbReference>
<dbReference type="PROSITE" id="PS00156">
    <property type="entry name" value="OMPDECASE"/>
    <property type="match status" value="1"/>
</dbReference>
<dbReference type="InterPro" id="IPR018089">
    <property type="entry name" value="OMPdecase_AS"/>
</dbReference>
<name>A0A024P2I3_9BACI</name>
<gene>
    <name evidence="9 14" type="primary">pyrF</name>
    <name evidence="14" type="ORF">BN983_00478</name>
</gene>
<feature type="active site" description="For OMPdecase activity" evidence="10">
    <location>
        <position position="66"/>
    </location>
</feature>
<reference evidence="15" key="1">
    <citation type="submission" date="2014-03" db="EMBL/GenBank/DDBJ databases">
        <authorList>
            <person name="Urmite Genomes U."/>
        </authorList>
    </citation>
    <scope>NUCLEOTIDE SEQUENCE [LARGE SCALE GENOMIC DNA]</scope>
    <source>
        <strain evidence="15">HD-03</strain>
    </source>
</reference>
<organism evidence="14 15">
    <name type="scientific">Halobacillus karajensis</name>
    <dbReference type="NCBI Taxonomy" id="195088"/>
    <lineage>
        <taxon>Bacteria</taxon>
        <taxon>Bacillati</taxon>
        <taxon>Bacillota</taxon>
        <taxon>Bacilli</taxon>
        <taxon>Bacillales</taxon>
        <taxon>Bacillaceae</taxon>
        <taxon>Halobacillus</taxon>
    </lineage>
</organism>
<keyword evidence="15" id="KW-1185">Reference proteome</keyword>
<dbReference type="GO" id="GO:0006207">
    <property type="term" value="P:'de novo' pyrimidine nucleobase biosynthetic process"/>
    <property type="evidence" value="ECO:0007669"/>
    <property type="project" value="InterPro"/>
</dbReference>
<evidence type="ECO:0000256" key="9">
    <source>
        <dbReference type="HAMAP-Rule" id="MF_01200"/>
    </source>
</evidence>
<dbReference type="InterPro" id="IPR013785">
    <property type="entry name" value="Aldolase_TIM"/>
</dbReference>
<evidence type="ECO:0000256" key="11">
    <source>
        <dbReference type="PIRSR" id="PIRSR614732-2"/>
    </source>
</evidence>
<dbReference type="Pfam" id="PF00215">
    <property type="entry name" value="OMPdecase"/>
    <property type="match status" value="1"/>
</dbReference>
<accession>A0A024P2I3</accession>
<dbReference type="InterPro" id="IPR047596">
    <property type="entry name" value="OMPdecase_bac"/>
</dbReference>
<comment type="caution">
    <text evidence="14">The sequence shown here is derived from an EMBL/GenBank/DDBJ whole genome shotgun (WGS) entry which is preliminary data.</text>
</comment>
<evidence type="ECO:0000256" key="1">
    <source>
        <dbReference type="ARBA" id="ARBA00002356"/>
    </source>
</evidence>
<feature type="binding site" evidence="9">
    <location>
        <begin position="61"/>
        <end position="70"/>
    </location>
    <ligand>
        <name>substrate</name>
    </ligand>
</feature>
<evidence type="ECO:0000256" key="7">
    <source>
        <dbReference type="ARBA" id="ARBA00049157"/>
    </source>
</evidence>
<dbReference type="HAMAP" id="MF_01200_B">
    <property type="entry name" value="OMPdecase_type1_B"/>
    <property type="match status" value="1"/>
</dbReference>
<dbReference type="Proteomes" id="UP000028868">
    <property type="component" value="Unassembled WGS sequence"/>
</dbReference>
<dbReference type="NCBIfam" id="NF001273">
    <property type="entry name" value="PRK00230.1"/>
    <property type="match status" value="1"/>
</dbReference>
<feature type="binding site" evidence="9 11">
    <location>
        <position position="211"/>
    </location>
    <ligand>
        <name>substrate</name>
    </ligand>
</feature>
<feature type="active site" description="Proton donor" evidence="9">
    <location>
        <position position="63"/>
    </location>
</feature>
<dbReference type="SMART" id="SM00934">
    <property type="entry name" value="OMPdecase"/>
    <property type="match status" value="1"/>
</dbReference>
<dbReference type="InterPro" id="IPR014732">
    <property type="entry name" value="OMPdecase"/>
</dbReference>
<dbReference type="EC" id="4.1.1.23" evidence="9"/>
<feature type="active site" description="For OMPdecase activity" evidence="10">
    <location>
        <position position="61"/>
    </location>
</feature>
<dbReference type="EMBL" id="CCDI010000001">
    <property type="protein sequence ID" value="CDQ22273.1"/>
    <property type="molecule type" value="Genomic_DNA"/>
</dbReference>
<feature type="binding site" evidence="9 11">
    <location>
        <position position="182"/>
    </location>
    <ligand>
        <name>substrate</name>
    </ligand>
</feature>
<dbReference type="InterPro" id="IPR011060">
    <property type="entry name" value="RibuloseP-bd_barrel"/>
</dbReference>
<dbReference type="Gene3D" id="3.20.20.70">
    <property type="entry name" value="Aldolase class I"/>
    <property type="match status" value="1"/>
</dbReference>
<comment type="similarity">
    <text evidence="8 9">Belongs to the OMP decarboxylase family. Type 1 subfamily.</text>
</comment>
<reference evidence="14 15" key="2">
    <citation type="submission" date="2014-05" db="EMBL/GenBank/DDBJ databases">
        <title>Draft genome sequence of Halobacillus karajensis HK-03.</title>
        <authorList>
            <person name="Khelaifia S."/>
            <person name="Croce O."/>
            <person name="Lagier J.C."/>
            <person name="Raoult D."/>
        </authorList>
    </citation>
    <scope>NUCLEOTIDE SEQUENCE [LARGE SCALE GENOMIC DNA]</scope>
    <source>
        <strain evidence="14 15">HD-03</strain>
    </source>
</reference>
<dbReference type="FunFam" id="3.20.20.70:FF:000015">
    <property type="entry name" value="Orotidine 5'-phosphate decarboxylase"/>
    <property type="match status" value="1"/>
</dbReference>